<feature type="compositionally biased region" description="Basic and acidic residues" evidence="1">
    <location>
        <begin position="55"/>
        <end position="83"/>
    </location>
</feature>
<sequence>MVQARSSEEEEEASFPGGQAGHQQKQCRNECDQVRPWEVMTSTKPPYQSRRQKKRCEEKEEKTDMQAEPEREEEKRRCKDQKRERRRQRERK</sequence>
<organism evidence="2 3">
    <name type="scientific">Polyplax serrata</name>
    <name type="common">Common mouse louse</name>
    <dbReference type="NCBI Taxonomy" id="468196"/>
    <lineage>
        <taxon>Eukaryota</taxon>
        <taxon>Metazoa</taxon>
        <taxon>Ecdysozoa</taxon>
        <taxon>Arthropoda</taxon>
        <taxon>Hexapoda</taxon>
        <taxon>Insecta</taxon>
        <taxon>Pterygota</taxon>
        <taxon>Neoptera</taxon>
        <taxon>Paraneoptera</taxon>
        <taxon>Psocodea</taxon>
        <taxon>Troctomorpha</taxon>
        <taxon>Phthiraptera</taxon>
        <taxon>Anoplura</taxon>
        <taxon>Polyplacidae</taxon>
        <taxon>Polyplax</taxon>
    </lineage>
</organism>
<comment type="caution">
    <text evidence="2">The sequence shown here is derived from an EMBL/GenBank/DDBJ whole genome shotgun (WGS) entry which is preliminary data.</text>
</comment>
<dbReference type="Proteomes" id="UP001359485">
    <property type="component" value="Unassembled WGS sequence"/>
</dbReference>
<feature type="region of interest" description="Disordered" evidence="1">
    <location>
        <begin position="1"/>
        <end position="92"/>
    </location>
</feature>
<accession>A0ABR1AG07</accession>
<reference evidence="2 3" key="1">
    <citation type="submission" date="2023-09" db="EMBL/GenBank/DDBJ databases">
        <title>Genomes of two closely related lineages of the louse Polyplax serrata with different host specificities.</title>
        <authorList>
            <person name="Martinu J."/>
            <person name="Tarabai H."/>
            <person name="Stefka J."/>
            <person name="Hypsa V."/>
        </authorList>
    </citation>
    <scope>NUCLEOTIDE SEQUENCE [LARGE SCALE GENOMIC DNA]</scope>
    <source>
        <strain evidence="2">98ZLc_SE</strain>
    </source>
</reference>
<proteinExistence type="predicted"/>
<keyword evidence="3" id="KW-1185">Reference proteome</keyword>
<protein>
    <submittedName>
        <fullName evidence="2">Uncharacterized protein</fullName>
    </submittedName>
</protein>
<gene>
    <name evidence="2" type="ORF">RUM44_002400</name>
</gene>
<evidence type="ECO:0000313" key="3">
    <source>
        <dbReference type="Proteomes" id="UP001359485"/>
    </source>
</evidence>
<evidence type="ECO:0000313" key="2">
    <source>
        <dbReference type="EMBL" id="KAK6617958.1"/>
    </source>
</evidence>
<name>A0ABR1AG07_POLSC</name>
<dbReference type="EMBL" id="JAWJWF010000050">
    <property type="protein sequence ID" value="KAK6617958.1"/>
    <property type="molecule type" value="Genomic_DNA"/>
</dbReference>
<evidence type="ECO:0000256" key="1">
    <source>
        <dbReference type="SAM" id="MobiDB-lite"/>
    </source>
</evidence>